<keyword evidence="4 7" id="KW-0378">Hydrolase</keyword>
<dbReference type="Pfam" id="PF01048">
    <property type="entry name" value="PNP_UDP_1"/>
    <property type="match status" value="1"/>
</dbReference>
<protein>
    <recommendedName>
        <fullName evidence="2">adenosylhomocysteine nucleosidase</fullName>
        <ecNumber evidence="2">3.2.2.9</ecNumber>
    </recommendedName>
</protein>
<evidence type="ECO:0000313" key="7">
    <source>
        <dbReference type="EMBL" id="MCC2209525.1"/>
    </source>
</evidence>
<dbReference type="GO" id="GO:0008930">
    <property type="term" value="F:methylthioadenosine nucleosidase activity"/>
    <property type="evidence" value="ECO:0007669"/>
    <property type="project" value="InterPro"/>
</dbReference>
<keyword evidence="5" id="KW-0486">Methionine biosynthesis</keyword>
<evidence type="ECO:0000256" key="1">
    <source>
        <dbReference type="ARBA" id="ARBA00004945"/>
    </source>
</evidence>
<name>A0AAE3DWU9_9FIRM</name>
<dbReference type="Gene3D" id="3.40.50.1580">
    <property type="entry name" value="Nucleoside phosphorylase domain"/>
    <property type="match status" value="1"/>
</dbReference>
<dbReference type="GO" id="GO:0009164">
    <property type="term" value="P:nucleoside catabolic process"/>
    <property type="evidence" value="ECO:0007669"/>
    <property type="project" value="InterPro"/>
</dbReference>
<organism evidence="7 8">
    <name type="scientific">Hominilimicola fabiformis</name>
    <dbReference type="NCBI Taxonomy" id="2885356"/>
    <lineage>
        <taxon>Bacteria</taxon>
        <taxon>Bacillati</taxon>
        <taxon>Bacillota</taxon>
        <taxon>Clostridia</taxon>
        <taxon>Eubacteriales</taxon>
        <taxon>Oscillospiraceae</taxon>
        <taxon>Hominilimicola</taxon>
    </lineage>
</organism>
<comment type="caution">
    <text evidence="7">The sequence shown here is derived from an EMBL/GenBank/DDBJ whole genome shotgun (WGS) entry which is preliminary data.</text>
</comment>
<dbReference type="PANTHER" id="PTHR46832:SF1">
    <property type="entry name" value="5'-METHYLTHIOADENOSINE_S-ADENOSYLHOMOCYSTEINE NUCLEOSIDASE"/>
    <property type="match status" value="1"/>
</dbReference>
<feature type="domain" description="Nucleoside phosphorylase" evidence="6">
    <location>
        <begin position="3"/>
        <end position="227"/>
    </location>
</feature>
<dbReference type="GO" id="GO:0019509">
    <property type="term" value="P:L-methionine salvage from methylthioadenosine"/>
    <property type="evidence" value="ECO:0007669"/>
    <property type="project" value="InterPro"/>
</dbReference>
<evidence type="ECO:0000256" key="5">
    <source>
        <dbReference type="ARBA" id="ARBA00023167"/>
    </source>
</evidence>
<dbReference type="PANTHER" id="PTHR46832">
    <property type="entry name" value="5'-METHYLTHIOADENOSINE/S-ADENOSYLHOMOCYSTEINE NUCLEOSIDASE"/>
    <property type="match status" value="1"/>
</dbReference>
<dbReference type="CDD" id="cd09008">
    <property type="entry name" value="MTAN"/>
    <property type="match status" value="1"/>
</dbReference>
<dbReference type="InterPro" id="IPR010049">
    <property type="entry name" value="MTA_SAH_Nsdase"/>
</dbReference>
<dbReference type="NCBIfam" id="TIGR01704">
    <property type="entry name" value="MTA_SAH-Nsdase"/>
    <property type="match status" value="1"/>
</dbReference>
<gene>
    <name evidence="7" type="ORF">LKE05_01780</name>
</gene>
<reference evidence="7 8" key="1">
    <citation type="submission" date="2021-10" db="EMBL/GenBank/DDBJ databases">
        <title>Anaerobic single-cell dispensing facilitates the cultivation of human gut bacteria.</title>
        <authorList>
            <person name="Afrizal A."/>
        </authorList>
    </citation>
    <scope>NUCLEOTIDE SEQUENCE [LARGE SCALE GENOMIC DNA]</scope>
    <source>
        <strain evidence="7 8">CLA-AA-H232</strain>
    </source>
</reference>
<evidence type="ECO:0000256" key="3">
    <source>
        <dbReference type="ARBA" id="ARBA00022605"/>
    </source>
</evidence>
<keyword evidence="8" id="KW-1185">Reference proteome</keyword>
<dbReference type="InterPro" id="IPR000845">
    <property type="entry name" value="Nucleoside_phosphorylase_d"/>
</dbReference>
<dbReference type="AlphaFoldDB" id="A0AAE3DWU9"/>
<evidence type="ECO:0000256" key="4">
    <source>
        <dbReference type="ARBA" id="ARBA00022801"/>
    </source>
</evidence>
<evidence type="ECO:0000313" key="8">
    <source>
        <dbReference type="Proteomes" id="UP001198242"/>
    </source>
</evidence>
<evidence type="ECO:0000259" key="6">
    <source>
        <dbReference type="Pfam" id="PF01048"/>
    </source>
</evidence>
<dbReference type="RefSeq" id="WP_147514626.1">
    <property type="nucleotide sequence ID" value="NZ_JAJEQM010000002.1"/>
</dbReference>
<dbReference type="NCBIfam" id="NF004079">
    <property type="entry name" value="PRK05584.1"/>
    <property type="match status" value="1"/>
</dbReference>
<proteinExistence type="predicted"/>
<dbReference type="GO" id="GO:0005829">
    <property type="term" value="C:cytosol"/>
    <property type="evidence" value="ECO:0007669"/>
    <property type="project" value="TreeGrafter"/>
</dbReference>
<dbReference type="SUPFAM" id="SSF53167">
    <property type="entry name" value="Purine and uridine phosphorylases"/>
    <property type="match status" value="1"/>
</dbReference>
<dbReference type="Proteomes" id="UP001198242">
    <property type="component" value="Unassembled WGS sequence"/>
</dbReference>
<dbReference type="EC" id="3.2.2.9" evidence="2"/>
<evidence type="ECO:0000256" key="2">
    <source>
        <dbReference type="ARBA" id="ARBA00011974"/>
    </source>
</evidence>
<dbReference type="InterPro" id="IPR035994">
    <property type="entry name" value="Nucleoside_phosphorylase_sf"/>
</dbReference>
<dbReference type="EMBL" id="JAJEQM010000002">
    <property type="protein sequence ID" value="MCC2209525.1"/>
    <property type="molecule type" value="Genomic_DNA"/>
</dbReference>
<dbReference type="GO" id="GO:0008782">
    <property type="term" value="F:adenosylhomocysteine nucleosidase activity"/>
    <property type="evidence" value="ECO:0007669"/>
    <property type="project" value="UniProtKB-EC"/>
</dbReference>
<keyword evidence="7" id="KW-0326">Glycosidase</keyword>
<sequence length="236" mass="24803">MLVGIIGAMDLEVQALKGLMDNAVVETISTIDFYKGNINGVETVVAVAGVGKVNAAVCSQTMILKYSPDIMINVGVAGGLSDEFKIGDIAVADSVVEHDMDTSPIGDPVGLISGINLVNIPCDKKLADLMEQAVSKVGTITSKRGVIASGDQFISKQEQRDRIKDNFGAIAAEMEGASIGHVCYMNGVPFGVLRAISDGANDDSHMDYPEFVKMAAANSIKIILELLNSINGGKLQ</sequence>
<comment type="pathway">
    <text evidence="1">Amino-acid biosynthesis; L-methionine biosynthesis via salvage pathway; S-methyl-5-thio-alpha-D-ribose 1-phosphate from S-methyl-5'-thioadenosine (hydrolase route): step 1/2.</text>
</comment>
<keyword evidence="3" id="KW-0028">Amino-acid biosynthesis</keyword>
<accession>A0AAE3DWU9</accession>
<dbReference type="GO" id="GO:0019284">
    <property type="term" value="P:L-methionine salvage from S-adenosylmethionine"/>
    <property type="evidence" value="ECO:0007669"/>
    <property type="project" value="TreeGrafter"/>
</dbReference>